<evidence type="ECO:0008006" key="4">
    <source>
        <dbReference type="Google" id="ProtNLM"/>
    </source>
</evidence>
<gene>
    <name evidence="2" type="ORF">NSE01_07480</name>
</gene>
<comment type="caution">
    <text evidence="2">The sequence shown here is derived from an EMBL/GenBank/DDBJ whole genome shotgun (WGS) entry which is preliminary data.</text>
</comment>
<evidence type="ECO:0000256" key="1">
    <source>
        <dbReference type="SAM" id="MobiDB-lite"/>
    </source>
</evidence>
<evidence type="ECO:0000313" key="3">
    <source>
        <dbReference type="Proteomes" id="UP000321464"/>
    </source>
</evidence>
<dbReference type="AlphaFoldDB" id="A0A512AGS5"/>
<feature type="compositionally biased region" description="Basic and acidic residues" evidence="1">
    <location>
        <begin position="33"/>
        <end position="46"/>
    </location>
</feature>
<dbReference type="Pfam" id="PF13770">
    <property type="entry name" value="DUF4169"/>
    <property type="match status" value="1"/>
</dbReference>
<keyword evidence="3" id="KW-1185">Reference proteome</keyword>
<dbReference type="Proteomes" id="UP000321464">
    <property type="component" value="Unassembled WGS sequence"/>
</dbReference>
<dbReference type="RefSeq" id="WP_147158286.1">
    <property type="nucleotide sequence ID" value="NZ_BJYR01000005.1"/>
</dbReference>
<sequence length="60" mass="6512">MGEIVNLRLARKAATRRSKEAEAAANRAAHGRTSAERDATKAENVRAARLLDGAKRDSHD</sequence>
<feature type="compositionally biased region" description="Low complexity" evidence="1">
    <location>
        <begin position="23"/>
        <end position="32"/>
    </location>
</feature>
<accession>A0A512AGS5</accession>
<feature type="region of interest" description="Disordered" evidence="1">
    <location>
        <begin position="1"/>
        <end position="60"/>
    </location>
</feature>
<name>A0A512AGS5_9SPHN</name>
<reference evidence="2 3" key="1">
    <citation type="submission" date="2019-07" db="EMBL/GenBank/DDBJ databases">
        <title>Whole genome shotgun sequence of Novosphingobium sediminis NBRC 106119.</title>
        <authorList>
            <person name="Hosoyama A."/>
            <person name="Uohara A."/>
            <person name="Ohji S."/>
            <person name="Ichikawa N."/>
        </authorList>
    </citation>
    <scope>NUCLEOTIDE SEQUENCE [LARGE SCALE GENOMIC DNA]</scope>
    <source>
        <strain evidence="2 3">NBRC 106119</strain>
    </source>
</reference>
<protein>
    <recommendedName>
        <fullName evidence="4">DUF4169 domain-containing protein</fullName>
    </recommendedName>
</protein>
<organism evidence="2 3">
    <name type="scientific">Novosphingobium sediminis</name>
    <dbReference type="NCBI Taxonomy" id="707214"/>
    <lineage>
        <taxon>Bacteria</taxon>
        <taxon>Pseudomonadati</taxon>
        <taxon>Pseudomonadota</taxon>
        <taxon>Alphaproteobacteria</taxon>
        <taxon>Sphingomonadales</taxon>
        <taxon>Sphingomonadaceae</taxon>
        <taxon>Novosphingobium</taxon>
    </lineage>
</organism>
<proteinExistence type="predicted"/>
<evidence type="ECO:0000313" key="2">
    <source>
        <dbReference type="EMBL" id="GEN98915.1"/>
    </source>
</evidence>
<dbReference type="EMBL" id="BJYR01000005">
    <property type="protein sequence ID" value="GEN98915.1"/>
    <property type="molecule type" value="Genomic_DNA"/>
</dbReference>
<dbReference type="InterPro" id="IPR025227">
    <property type="entry name" value="DUF4169"/>
</dbReference>